<dbReference type="GO" id="GO:0098552">
    <property type="term" value="C:side of membrane"/>
    <property type="evidence" value="ECO:0007669"/>
    <property type="project" value="UniProtKB-KW"/>
</dbReference>
<keyword evidence="10" id="KW-0472">Membrane</keyword>
<dbReference type="PANTHER" id="PTHR33044">
    <property type="entry name" value="BIFUNCTIONAL INHIBITOR/LIPID-TRANSFER PROTEIN/SEED STORAGE 2S ALBUMIN SUPERFAMILY PROTEIN-RELATED"/>
    <property type="match status" value="1"/>
</dbReference>
<dbReference type="Gramene" id="Psat01G0100500-T1">
    <property type="protein sequence ID" value="KAI5441774.1"/>
    <property type="gene ID" value="KIW84_011005"/>
</dbReference>
<keyword evidence="4" id="KW-0336">GPI-anchor</keyword>
<keyword evidence="6" id="KW-1015">Disulfide bond</keyword>
<evidence type="ECO:0000256" key="11">
    <source>
        <dbReference type="SAM" id="SignalP"/>
    </source>
</evidence>
<comment type="subcellular location">
    <subcellularLocation>
        <location evidence="1">Cell membrane</location>
        <topology evidence="1">Lipid-anchor</topology>
        <topology evidence="1">GPI-anchor</topology>
    </subcellularLocation>
</comment>
<evidence type="ECO:0000256" key="6">
    <source>
        <dbReference type="ARBA" id="ARBA00023157"/>
    </source>
</evidence>
<dbReference type="InterPro" id="IPR043325">
    <property type="entry name" value="LTSS"/>
</dbReference>
<name>A0A9D5BEG3_PEA</name>
<proteinExistence type="inferred from homology"/>
<dbReference type="AlphaFoldDB" id="A0A9D5BEG3"/>
<keyword evidence="3" id="KW-1003">Cell membrane</keyword>
<keyword evidence="10" id="KW-1133">Transmembrane helix</keyword>
<dbReference type="SUPFAM" id="SSF47699">
    <property type="entry name" value="Bifunctional inhibitor/lipid-transfer protein/seed storage 2S albumin"/>
    <property type="match status" value="1"/>
</dbReference>
<dbReference type="OrthoDB" id="664243at2759"/>
<feature type="chain" id="PRO_5039130416" description="Bifunctional inhibitor/plant lipid transfer protein/seed storage helical domain-containing protein" evidence="11">
    <location>
        <begin position="30"/>
        <end position="192"/>
    </location>
</feature>
<protein>
    <recommendedName>
        <fullName evidence="12">Bifunctional inhibitor/plant lipid transfer protein/seed storage helical domain-containing protein</fullName>
    </recommendedName>
</protein>
<dbReference type="EMBL" id="JAMSHJ010000001">
    <property type="protein sequence ID" value="KAI5441774.1"/>
    <property type="molecule type" value="Genomic_DNA"/>
</dbReference>
<dbReference type="SMART" id="SM00499">
    <property type="entry name" value="AAI"/>
    <property type="match status" value="1"/>
</dbReference>
<accession>A0A9D5BEG3</accession>
<feature type="transmembrane region" description="Helical" evidence="10">
    <location>
        <begin position="173"/>
        <end position="191"/>
    </location>
</feature>
<keyword evidence="7" id="KW-0325">Glycoprotein</keyword>
<comment type="similarity">
    <text evidence="2">Belongs to the plant LTP family.</text>
</comment>
<dbReference type="Gramene" id="Psat1g038200.1">
    <property type="protein sequence ID" value="Psat1g038200.1.cds"/>
    <property type="gene ID" value="Psat1g038200"/>
</dbReference>
<evidence type="ECO:0000256" key="3">
    <source>
        <dbReference type="ARBA" id="ARBA00022475"/>
    </source>
</evidence>
<dbReference type="Pfam" id="PF14368">
    <property type="entry name" value="LTP_2"/>
    <property type="match status" value="1"/>
</dbReference>
<gene>
    <name evidence="13" type="ORF">KIW84_011005</name>
</gene>
<feature type="domain" description="Bifunctional inhibitor/plant lipid transfer protein/seed storage helical" evidence="12">
    <location>
        <begin position="42"/>
        <end position="117"/>
    </location>
</feature>
<evidence type="ECO:0000256" key="8">
    <source>
        <dbReference type="ARBA" id="ARBA00023288"/>
    </source>
</evidence>
<evidence type="ECO:0000256" key="1">
    <source>
        <dbReference type="ARBA" id="ARBA00004609"/>
    </source>
</evidence>
<keyword evidence="5 11" id="KW-0732">Signal</keyword>
<reference evidence="13 14" key="1">
    <citation type="journal article" date="2022" name="Nat. Genet.">
        <title>Improved pea reference genome and pan-genome highlight genomic features and evolutionary characteristics.</title>
        <authorList>
            <person name="Yang T."/>
            <person name="Liu R."/>
            <person name="Luo Y."/>
            <person name="Hu S."/>
            <person name="Wang D."/>
            <person name="Wang C."/>
            <person name="Pandey M.K."/>
            <person name="Ge S."/>
            <person name="Xu Q."/>
            <person name="Li N."/>
            <person name="Li G."/>
            <person name="Huang Y."/>
            <person name="Saxena R.K."/>
            <person name="Ji Y."/>
            <person name="Li M."/>
            <person name="Yan X."/>
            <person name="He Y."/>
            <person name="Liu Y."/>
            <person name="Wang X."/>
            <person name="Xiang C."/>
            <person name="Varshney R.K."/>
            <person name="Ding H."/>
            <person name="Gao S."/>
            <person name="Zong X."/>
        </authorList>
    </citation>
    <scope>NUCLEOTIDE SEQUENCE [LARGE SCALE GENOMIC DNA]</scope>
    <source>
        <strain evidence="13 14">cv. Zhongwan 6</strain>
    </source>
</reference>
<dbReference type="CDD" id="cd00010">
    <property type="entry name" value="AAI_LTSS"/>
    <property type="match status" value="1"/>
</dbReference>
<evidence type="ECO:0000313" key="13">
    <source>
        <dbReference type="EMBL" id="KAI5441774.1"/>
    </source>
</evidence>
<feature type="region of interest" description="Disordered" evidence="9">
    <location>
        <begin position="119"/>
        <end position="140"/>
    </location>
</feature>
<dbReference type="InterPro" id="IPR016140">
    <property type="entry name" value="Bifunc_inhib/LTP/seed_store"/>
</dbReference>
<dbReference type="Proteomes" id="UP001058974">
    <property type="component" value="Chromosome 1"/>
</dbReference>
<evidence type="ECO:0000256" key="5">
    <source>
        <dbReference type="ARBA" id="ARBA00022729"/>
    </source>
</evidence>
<evidence type="ECO:0000313" key="14">
    <source>
        <dbReference type="Proteomes" id="UP001058974"/>
    </source>
</evidence>
<evidence type="ECO:0000259" key="12">
    <source>
        <dbReference type="SMART" id="SM00499"/>
    </source>
</evidence>
<dbReference type="Gene3D" id="1.10.110.10">
    <property type="entry name" value="Plant lipid-transfer and hydrophobic proteins"/>
    <property type="match status" value="1"/>
</dbReference>
<keyword evidence="10" id="KW-0812">Transmembrane</keyword>
<dbReference type="InterPro" id="IPR036312">
    <property type="entry name" value="Bifun_inhib/LTP/seed_sf"/>
</dbReference>
<evidence type="ECO:0000256" key="7">
    <source>
        <dbReference type="ARBA" id="ARBA00023180"/>
    </source>
</evidence>
<evidence type="ECO:0000256" key="9">
    <source>
        <dbReference type="SAM" id="MobiDB-lite"/>
    </source>
</evidence>
<keyword evidence="8" id="KW-0449">Lipoprotein</keyword>
<evidence type="ECO:0000256" key="10">
    <source>
        <dbReference type="SAM" id="Phobius"/>
    </source>
</evidence>
<sequence length="192" mass="20492">MASLTHCNLILFFHIFLLFIISYPPNTLSQDPTSSSPTIAPCTSNLLPLIPCTPFAQGAVSAPASDCCSNLKQLYGQEPHCICLLLNNTAFTSFPINKTLAIQIPSLCNLQVNNSVCPGEKTHAPPPSSSSSQVSFGTKNNSTVAASPAFSVPPRPSMMGFGFGRSEAINLKAKNGIIVIMNITIFMFILMP</sequence>
<evidence type="ECO:0000256" key="4">
    <source>
        <dbReference type="ARBA" id="ARBA00022622"/>
    </source>
</evidence>
<organism evidence="13 14">
    <name type="scientific">Pisum sativum</name>
    <name type="common">Garden pea</name>
    <name type="synonym">Lathyrus oleraceus</name>
    <dbReference type="NCBI Taxonomy" id="3888"/>
    <lineage>
        <taxon>Eukaryota</taxon>
        <taxon>Viridiplantae</taxon>
        <taxon>Streptophyta</taxon>
        <taxon>Embryophyta</taxon>
        <taxon>Tracheophyta</taxon>
        <taxon>Spermatophyta</taxon>
        <taxon>Magnoliopsida</taxon>
        <taxon>eudicotyledons</taxon>
        <taxon>Gunneridae</taxon>
        <taxon>Pentapetalae</taxon>
        <taxon>rosids</taxon>
        <taxon>fabids</taxon>
        <taxon>Fabales</taxon>
        <taxon>Fabaceae</taxon>
        <taxon>Papilionoideae</taxon>
        <taxon>50 kb inversion clade</taxon>
        <taxon>NPAAA clade</taxon>
        <taxon>Hologalegina</taxon>
        <taxon>IRL clade</taxon>
        <taxon>Fabeae</taxon>
        <taxon>Lathyrus</taxon>
    </lineage>
</organism>
<dbReference type="GO" id="GO:0005886">
    <property type="term" value="C:plasma membrane"/>
    <property type="evidence" value="ECO:0007669"/>
    <property type="project" value="UniProtKB-SubCell"/>
</dbReference>
<comment type="caution">
    <text evidence="13">The sequence shown here is derived from an EMBL/GenBank/DDBJ whole genome shotgun (WGS) entry which is preliminary data.</text>
</comment>
<evidence type="ECO:0000256" key="2">
    <source>
        <dbReference type="ARBA" id="ARBA00009748"/>
    </source>
</evidence>
<keyword evidence="14" id="KW-1185">Reference proteome</keyword>
<feature type="signal peptide" evidence="11">
    <location>
        <begin position="1"/>
        <end position="29"/>
    </location>
</feature>